<evidence type="ECO:0000256" key="2">
    <source>
        <dbReference type="ARBA" id="ARBA00022448"/>
    </source>
</evidence>
<dbReference type="Gene3D" id="3.40.50.300">
    <property type="entry name" value="P-loop containing nucleotide triphosphate hydrolases"/>
    <property type="match status" value="2"/>
</dbReference>
<proteinExistence type="inferred from homology"/>
<dbReference type="EMBL" id="LVVZ01000016">
    <property type="protein sequence ID" value="OKL43872.1"/>
    <property type="molecule type" value="Genomic_DNA"/>
</dbReference>
<dbReference type="SUPFAM" id="SSF52540">
    <property type="entry name" value="P-loop containing nucleoside triphosphate hydrolases"/>
    <property type="match status" value="2"/>
</dbReference>
<dbReference type="InterPro" id="IPR017871">
    <property type="entry name" value="ABC_transporter-like_CS"/>
</dbReference>
<dbReference type="InterPro" id="IPR027417">
    <property type="entry name" value="P-loop_NTPase"/>
</dbReference>
<keyword evidence="3" id="KW-0762">Sugar transport</keyword>
<dbReference type="GO" id="GO:0005524">
    <property type="term" value="F:ATP binding"/>
    <property type="evidence" value="ECO:0007669"/>
    <property type="project" value="UniProtKB-KW"/>
</dbReference>
<feature type="domain" description="ABC transporter" evidence="7">
    <location>
        <begin position="16"/>
        <end position="256"/>
    </location>
</feature>
<name>A0A1U7JGQ5_9HYPH</name>
<evidence type="ECO:0000256" key="5">
    <source>
        <dbReference type="ARBA" id="ARBA00022741"/>
    </source>
</evidence>
<dbReference type="Proteomes" id="UP000185783">
    <property type="component" value="Unassembled WGS sequence"/>
</dbReference>
<protein>
    <submittedName>
        <fullName evidence="8">Sugar ABC transporter ATP-binding protein</fullName>
    </submittedName>
</protein>
<organism evidence="8 9">
    <name type="scientific">Pseudovibrio exalbescens</name>
    <dbReference type="NCBI Taxonomy" id="197461"/>
    <lineage>
        <taxon>Bacteria</taxon>
        <taxon>Pseudomonadati</taxon>
        <taxon>Pseudomonadota</taxon>
        <taxon>Alphaproteobacteria</taxon>
        <taxon>Hyphomicrobiales</taxon>
        <taxon>Stappiaceae</taxon>
        <taxon>Pseudovibrio</taxon>
    </lineage>
</organism>
<evidence type="ECO:0000256" key="4">
    <source>
        <dbReference type="ARBA" id="ARBA00022737"/>
    </source>
</evidence>
<comment type="caution">
    <text evidence="8">The sequence shown here is derived from an EMBL/GenBank/DDBJ whole genome shotgun (WGS) entry which is preliminary data.</text>
</comment>
<evidence type="ECO:0000313" key="9">
    <source>
        <dbReference type="Proteomes" id="UP000185783"/>
    </source>
</evidence>
<dbReference type="SMART" id="SM00382">
    <property type="entry name" value="AAA"/>
    <property type="match status" value="1"/>
</dbReference>
<keyword evidence="5" id="KW-0547">Nucleotide-binding</keyword>
<evidence type="ECO:0000256" key="1">
    <source>
        <dbReference type="ARBA" id="ARBA00005417"/>
    </source>
</evidence>
<evidence type="ECO:0000259" key="7">
    <source>
        <dbReference type="PROSITE" id="PS50893"/>
    </source>
</evidence>
<dbReference type="PANTHER" id="PTHR43790:SF9">
    <property type="entry name" value="GALACTOFURANOSE TRANSPORTER ATP-BINDING PROTEIN YTFR"/>
    <property type="match status" value="1"/>
</dbReference>
<feature type="domain" description="ABC transporter" evidence="7">
    <location>
        <begin position="272"/>
        <end position="513"/>
    </location>
</feature>
<accession>A0A1U7JGQ5</accession>
<reference evidence="8 9" key="1">
    <citation type="submission" date="2016-03" db="EMBL/GenBank/DDBJ databases">
        <title>Genome sequence of Nesiotobacter sp. nov., a moderately halophilic alphaproteobacterium isolated from the Yellow Sea, China.</title>
        <authorList>
            <person name="Zhang G."/>
            <person name="Zhang R."/>
        </authorList>
    </citation>
    <scope>NUCLEOTIDE SEQUENCE [LARGE SCALE GENOMIC DNA]</scope>
    <source>
        <strain evidence="8 9">WB1-6</strain>
    </source>
</reference>
<dbReference type="STRING" id="197461.A3843_11180"/>
<dbReference type="InterPro" id="IPR003439">
    <property type="entry name" value="ABC_transporter-like_ATP-bd"/>
</dbReference>
<dbReference type="CDD" id="cd03215">
    <property type="entry name" value="ABC_Carb_Monos_II"/>
    <property type="match status" value="1"/>
</dbReference>
<dbReference type="InterPro" id="IPR003593">
    <property type="entry name" value="AAA+_ATPase"/>
</dbReference>
<comment type="similarity">
    <text evidence="1">Belongs to the ABC transporter superfamily.</text>
</comment>
<dbReference type="AlphaFoldDB" id="A0A1U7JGQ5"/>
<dbReference type="CDD" id="cd03216">
    <property type="entry name" value="ABC_Carb_Monos_I"/>
    <property type="match status" value="1"/>
</dbReference>
<dbReference type="Pfam" id="PF00005">
    <property type="entry name" value="ABC_tran"/>
    <property type="match status" value="2"/>
</dbReference>
<dbReference type="GO" id="GO:0016887">
    <property type="term" value="F:ATP hydrolysis activity"/>
    <property type="evidence" value="ECO:0007669"/>
    <property type="project" value="InterPro"/>
</dbReference>
<keyword evidence="6 8" id="KW-0067">ATP-binding</keyword>
<evidence type="ECO:0000256" key="3">
    <source>
        <dbReference type="ARBA" id="ARBA00022597"/>
    </source>
</evidence>
<dbReference type="PANTHER" id="PTHR43790">
    <property type="entry name" value="CARBOHYDRATE TRANSPORT ATP-BINDING PROTEIN MG119-RELATED"/>
    <property type="match status" value="1"/>
</dbReference>
<dbReference type="PROSITE" id="PS50893">
    <property type="entry name" value="ABC_TRANSPORTER_2"/>
    <property type="match status" value="2"/>
</dbReference>
<dbReference type="RefSeq" id="WP_028483147.1">
    <property type="nucleotide sequence ID" value="NZ_LVVZ01000016.1"/>
</dbReference>
<dbReference type="PROSITE" id="PS00211">
    <property type="entry name" value="ABC_TRANSPORTER_1"/>
    <property type="match status" value="2"/>
</dbReference>
<evidence type="ECO:0000256" key="6">
    <source>
        <dbReference type="ARBA" id="ARBA00022840"/>
    </source>
</evidence>
<dbReference type="InterPro" id="IPR050107">
    <property type="entry name" value="ABC_carbohydrate_import_ATPase"/>
</dbReference>
<gene>
    <name evidence="8" type="ORF">A3843_11180</name>
</gene>
<sequence>MAHENQESGAERDLLLALDSITKRFGDLIANKDVSLELHSGEIVALLGENGAGKTTLMNILFGHYVADEGAVTVRSRSGALEVLEPGAPHAALDAGIGMVHQHFTLAENLSGLENIVLGTESLWAGRFSRSKARAKLKKLMETSGLEVDLDVRVSRLAVGERQRVEILKALYRDARILVLDEPTAVLTPQESESLFATIKKLAAQGLGIIFISHKMVEVLGHSDRVAVLRSGEIVADLETSICNRQMLADLMVGHSVETVQRTPGNPGKPFLRLQEVCAGEGREALDHVSLSLRRGEIIGLAGVSGNGQATLQKLISGLQTVTSGSITLEGKPLPAKASAAIKQGVARIPEDRHHDGIVGSLSVASNLVIEEIRRPAYQRFGLLRYGAIKRRAEAAIKAYDIRCPGPRARARLLSGGNIQKIVLARTLDQHPALVLAAQPSRGLDVGATADVHRRLLEARDRGAGVLLISEDLDELFQLSDRIAVIHRGHLSAPVPTEALDKSAVGLMMAGLEPKKEEAA</sequence>
<evidence type="ECO:0000313" key="8">
    <source>
        <dbReference type="EMBL" id="OKL43872.1"/>
    </source>
</evidence>
<keyword evidence="9" id="KW-1185">Reference proteome</keyword>
<keyword evidence="4" id="KW-0677">Repeat</keyword>
<keyword evidence="2" id="KW-0813">Transport</keyword>